<protein>
    <recommendedName>
        <fullName evidence="3">HNH nuclease domain-containing protein</fullName>
    </recommendedName>
</protein>
<keyword evidence="2" id="KW-0812">Transmembrane</keyword>
<keyword evidence="5" id="KW-1185">Reference proteome</keyword>
<organism evidence="4 5">
    <name type="scientific">Cellulomonas rhizosphaerae</name>
    <dbReference type="NCBI Taxonomy" id="2293719"/>
    <lineage>
        <taxon>Bacteria</taxon>
        <taxon>Bacillati</taxon>
        <taxon>Actinomycetota</taxon>
        <taxon>Actinomycetes</taxon>
        <taxon>Micrococcales</taxon>
        <taxon>Cellulomonadaceae</taxon>
        <taxon>Cellulomonas</taxon>
    </lineage>
</organism>
<gene>
    <name evidence="4" type="ORF">D1825_13230</name>
</gene>
<evidence type="ECO:0000259" key="3">
    <source>
        <dbReference type="Pfam" id="PF13392"/>
    </source>
</evidence>
<name>A0A413RJC7_9CELL</name>
<feature type="domain" description="HNH nuclease" evidence="3">
    <location>
        <begin position="48"/>
        <end position="91"/>
    </location>
</feature>
<sequence length="389" mass="40681">MSAFGDPRLPQRFWDKVAVNAETGCWEWTASLNGSGYGQFGINHHPVLAHRHAFSTLVGPIGPGLDLDHLCRVRLCCNPAHVEPVTRLEHVHRSPYVISAQNAAKTHCPAGHEYDELNTLRNAQGHRFCRACKRASTRRSRAARALAATALAGVALVGLSLPAAAGGDHDGTIRLGWVLPDGGTPARVTWPQPVFTGQCGVWVQWDLYPYSTDAERARTDALLDDGLLTYGEDHGWAKSWTFEEQPPCVTPTQSPSPTQSPTPTATAEPSATPTPSVTASEPAPEPTAPSPSPTGPSPSAPTSHPSSSPTSTPSPTSVPTDSPSPSTTSSVPSPTPTSGVPSATPSDGPEPSAHVLAVTGVDPGVGLMAVAILSVLGVICWGLSRKARS</sequence>
<feature type="compositionally biased region" description="Low complexity" evidence="1">
    <location>
        <begin position="246"/>
        <end position="282"/>
    </location>
</feature>
<dbReference type="Proteomes" id="UP000283374">
    <property type="component" value="Unassembled WGS sequence"/>
</dbReference>
<dbReference type="EMBL" id="QWKP01000211">
    <property type="protein sequence ID" value="RHA38691.1"/>
    <property type="molecule type" value="Genomic_DNA"/>
</dbReference>
<dbReference type="Pfam" id="PF13392">
    <property type="entry name" value="HNH_3"/>
    <property type="match status" value="1"/>
</dbReference>
<feature type="compositionally biased region" description="Low complexity" evidence="1">
    <location>
        <begin position="300"/>
        <end position="346"/>
    </location>
</feature>
<dbReference type="SUPFAM" id="SSF54060">
    <property type="entry name" value="His-Me finger endonucleases"/>
    <property type="match status" value="1"/>
</dbReference>
<accession>A0A413RJC7</accession>
<reference evidence="4 5" key="1">
    <citation type="submission" date="2018-08" db="EMBL/GenBank/DDBJ databases">
        <title>Cellulomonas rhizosphaerae sp. nov., a novel actinomycete isolated from soil.</title>
        <authorList>
            <person name="Tian Y."/>
        </authorList>
    </citation>
    <scope>NUCLEOTIDE SEQUENCE [LARGE SCALE GENOMIC DNA]</scope>
    <source>
        <strain evidence="4 5">NEAU-TCZ24</strain>
    </source>
</reference>
<comment type="caution">
    <text evidence="4">The sequence shown here is derived from an EMBL/GenBank/DDBJ whole genome shotgun (WGS) entry which is preliminary data.</text>
</comment>
<evidence type="ECO:0000313" key="4">
    <source>
        <dbReference type="EMBL" id="RHA38691.1"/>
    </source>
</evidence>
<evidence type="ECO:0000313" key="5">
    <source>
        <dbReference type="Proteomes" id="UP000283374"/>
    </source>
</evidence>
<evidence type="ECO:0000256" key="2">
    <source>
        <dbReference type="SAM" id="Phobius"/>
    </source>
</evidence>
<feature type="region of interest" description="Disordered" evidence="1">
    <location>
        <begin position="245"/>
        <end position="354"/>
    </location>
</feature>
<proteinExistence type="predicted"/>
<feature type="transmembrane region" description="Helical" evidence="2">
    <location>
        <begin position="364"/>
        <end position="383"/>
    </location>
</feature>
<dbReference type="InterPro" id="IPR044925">
    <property type="entry name" value="His-Me_finger_sf"/>
</dbReference>
<feature type="compositionally biased region" description="Pro residues" evidence="1">
    <location>
        <begin position="283"/>
        <end position="299"/>
    </location>
</feature>
<keyword evidence="2" id="KW-1133">Transmembrane helix</keyword>
<keyword evidence="2" id="KW-0472">Membrane</keyword>
<dbReference type="AlphaFoldDB" id="A0A413RJC7"/>
<evidence type="ECO:0000256" key="1">
    <source>
        <dbReference type="SAM" id="MobiDB-lite"/>
    </source>
</evidence>
<dbReference type="OrthoDB" id="3732358at2"/>
<dbReference type="InterPro" id="IPR003615">
    <property type="entry name" value="HNH_nuc"/>
</dbReference>